<dbReference type="AlphaFoldDB" id="A0AAV4P307"/>
<name>A0AAV4P307_9ARAC</name>
<gene>
    <name evidence="1" type="ORF">CDAR_510251</name>
</gene>
<sequence>MQLAIPAALKRRSPTRGLDVDIPRGTRSNVERLVRCLESLRGGRIGGHLRPDLITTLMAKKMSHRGHIWRLDIVFFNSFFSLTCPHAITIR</sequence>
<dbReference type="EMBL" id="BPLQ01002323">
    <property type="protein sequence ID" value="GIX91411.1"/>
    <property type="molecule type" value="Genomic_DNA"/>
</dbReference>
<comment type="caution">
    <text evidence="1">The sequence shown here is derived from an EMBL/GenBank/DDBJ whole genome shotgun (WGS) entry which is preliminary data.</text>
</comment>
<accession>A0AAV4P307</accession>
<proteinExistence type="predicted"/>
<reference evidence="1 2" key="1">
    <citation type="submission" date="2021-06" db="EMBL/GenBank/DDBJ databases">
        <title>Caerostris darwini draft genome.</title>
        <authorList>
            <person name="Kono N."/>
            <person name="Arakawa K."/>
        </authorList>
    </citation>
    <scope>NUCLEOTIDE SEQUENCE [LARGE SCALE GENOMIC DNA]</scope>
</reference>
<dbReference type="Proteomes" id="UP001054837">
    <property type="component" value="Unassembled WGS sequence"/>
</dbReference>
<evidence type="ECO:0000313" key="2">
    <source>
        <dbReference type="Proteomes" id="UP001054837"/>
    </source>
</evidence>
<organism evidence="1 2">
    <name type="scientific">Caerostris darwini</name>
    <dbReference type="NCBI Taxonomy" id="1538125"/>
    <lineage>
        <taxon>Eukaryota</taxon>
        <taxon>Metazoa</taxon>
        <taxon>Ecdysozoa</taxon>
        <taxon>Arthropoda</taxon>
        <taxon>Chelicerata</taxon>
        <taxon>Arachnida</taxon>
        <taxon>Araneae</taxon>
        <taxon>Araneomorphae</taxon>
        <taxon>Entelegynae</taxon>
        <taxon>Araneoidea</taxon>
        <taxon>Araneidae</taxon>
        <taxon>Caerostris</taxon>
    </lineage>
</organism>
<protein>
    <submittedName>
        <fullName evidence="1">Uncharacterized protein</fullName>
    </submittedName>
</protein>
<keyword evidence="2" id="KW-1185">Reference proteome</keyword>
<evidence type="ECO:0000313" key="1">
    <source>
        <dbReference type="EMBL" id="GIX91411.1"/>
    </source>
</evidence>